<gene>
    <name evidence="3" type="ORF">CDQ84_18910</name>
</gene>
<dbReference type="AlphaFoldDB" id="A0A2K2EZN3"/>
<evidence type="ECO:0000256" key="1">
    <source>
        <dbReference type="ARBA" id="ARBA00022884"/>
    </source>
</evidence>
<protein>
    <recommendedName>
        <fullName evidence="2">Ribosomal RNA methyltransferase FtsJ domain-containing protein</fullName>
    </recommendedName>
</protein>
<dbReference type="Pfam" id="PF01728">
    <property type="entry name" value="FtsJ"/>
    <property type="match status" value="1"/>
</dbReference>
<name>A0A2K2EZN3_9CLOT</name>
<reference evidence="3 4" key="1">
    <citation type="submission" date="2017-06" db="EMBL/GenBank/DDBJ databases">
        <title>Investigating the central metabolism of Clostridium thermosuccinogenes.</title>
        <authorList>
            <person name="Koendjbiharie J.G."/>
            <person name="van Kranenburg R."/>
        </authorList>
    </citation>
    <scope>NUCLEOTIDE SEQUENCE [LARGE SCALE GENOMIC DNA]</scope>
    <source>
        <strain evidence="3 4">DSM 5806</strain>
    </source>
</reference>
<comment type="caution">
    <text evidence="3">The sequence shown here is derived from an EMBL/GenBank/DDBJ whole genome shotgun (WGS) entry which is preliminary data.</text>
</comment>
<feature type="domain" description="Ribosomal RNA methyltransferase FtsJ" evidence="2">
    <location>
        <begin position="5"/>
        <end position="185"/>
    </location>
</feature>
<keyword evidence="4" id="KW-1185">Reference proteome</keyword>
<dbReference type="Proteomes" id="UP000236151">
    <property type="component" value="Unassembled WGS sequence"/>
</dbReference>
<dbReference type="InterPro" id="IPR002877">
    <property type="entry name" value="RNA_MeTrfase_FtsJ_dom"/>
</dbReference>
<dbReference type="InterPro" id="IPR047048">
    <property type="entry name" value="TlyA"/>
</dbReference>
<keyword evidence="1" id="KW-0694">RNA-binding</keyword>
<accession>A0A2K2EZN3</accession>
<sequence length="229" mass="25716">MRTYIKRLRLKLEGALKDFSIDVSNKVAIDIGASTGGFTDCLIQFGARKVYAIDVGFGQLSGKLLQNPNVVNMEKTNISDARLLELSEKPEIATLDLSYLSLRKAIPICADIMNKKGIIIGLVKPIYEVESSEIRRNGEINDKQVFYDILTKLVDYINLTLGYNVFGITYSPVRGNKGTIEFFIGVSLDDSRPRKTTEEIKSEITYSIDKGWMLDEFDKSFGNYEVTSI</sequence>
<dbReference type="GO" id="GO:0003723">
    <property type="term" value="F:RNA binding"/>
    <property type="evidence" value="ECO:0007669"/>
    <property type="project" value="UniProtKB-KW"/>
</dbReference>
<dbReference type="PANTHER" id="PTHR32319">
    <property type="entry name" value="BACTERIAL HEMOLYSIN-LIKE PROTEIN"/>
    <property type="match status" value="1"/>
</dbReference>
<dbReference type="GO" id="GO:0008168">
    <property type="term" value="F:methyltransferase activity"/>
    <property type="evidence" value="ECO:0007669"/>
    <property type="project" value="InterPro"/>
</dbReference>
<evidence type="ECO:0000313" key="4">
    <source>
        <dbReference type="Proteomes" id="UP000236151"/>
    </source>
</evidence>
<proteinExistence type="predicted"/>
<evidence type="ECO:0000313" key="3">
    <source>
        <dbReference type="EMBL" id="PNT91984.1"/>
    </source>
</evidence>
<dbReference type="RefSeq" id="WP_103083278.1">
    <property type="nucleotide sequence ID" value="NZ_CP021850.1"/>
</dbReference>
<evidence type="ECO:0000259" key="2">
    <source>
        <dbReference type="Pfam" id="PF01728"/>
    </source>
</evidence>
<dbReference type="GO" id="GO:0032259">
    <property type="term" value="P:methylation"/>
    <property type="evidence" value="ECO:0007669"/>
    <property type="project" value="InterPro"/>
</dbReference>
<dbReference type="Gene3D" id="3.40.50.150">
    <property type="entry name" value="Vaccinia Virus protein VP39"/>
    <property type="match status" value="1"/>
</dbReference>
<dbReference type="EMBL" id="NIOJ01000112">
    <property type="protein sequence ID" value="PNT91984.1"/>
    <property type="molecule type" value="Genomic_DNA"/>
</dbReference>
<dbReference type="SUPFAM" id="SSF53335">
    <property type="entry name" value="S-adenosyl-L-methionine-dependent methyltransferases"/>
    <property type="match status" value="1"/>
</dbReference>
<dbReference type="KEGG" id="cthd:CDO33_20170"/>
<dbReference type="InterPro" id="IPR029063">
    <property type="entry name" value="SAM-dependent_MTases_sf"/>
</dbReference>
<dbReference type="PANTHER" id="PTHR32319:SF0">
    <property type="entry name" value="BACTERIAL HEMOLYSIN-LIKE PROTEIN"/>
    <property type="match status" value="1"/>
</dbReference>
<organism evidence="3 4">
    <name type="scientific">Clostridium thermosuccinogenes</name>
    <dbReference type="NCBI Taxonomy" id="84032"/>
    <lineage>
        <taxon>Bacteria</taxon>
        <taxon>Bacillati</taxon>
        <taxon>Bacillota</taxon>
        <taxon>Clostridia</taxon>
        <taxon>Eubacteriales</taxon>
        <taxon>Clostridiaceae</taxon>
        <taxon>Clostridium</taxon>
    </lineage>
</organism>
<dbReference type="OrthoDB" id="9784736at2"/>